<evidence type="ECO:0000313" key="4">
    <source>
        <dbReference type="Proteomes" id="UP001203284"/>
    </source>
</evidence>
<protein>
    <submittedName>
        <fullName evidence="3">Cellulose biosynthesis protein BcsN</fullName>
    </submittedName>
</protein>
<accession>A0ABT0DBC5</accession>
<dbReference type="Proteomes" id="UP001203284">
    <property type="component" value="Unassembled WGS sequence"/>
</dbReference>
<dbReference type="EMBL" id="JALKCH010000005">
    <property type="protein sequence ID" value="MCK0197199.1"/>
    <property type="molecule type" value="Genomic_DNA"/>
</dbReference>
<gene>
    <name evidence="3" type="primary">bcsN</name>
    <name evidence="3" type="ORF">MWN34_09770</name>
</gene>
<proteinExistence type="predicted"/>
<feature type="signal peptide" evidence="2">
    <location>
        <begin position="1"/>
        <end position="18"/>
    </location>
</feature>
<name>A0ABT0DBC5_9HYPH</name>
<dbReference type="RefSeq" id="WP_247028817.1">
    <property type="nucleotide sequence ID" value="NZ_JALKCH010000005.1"/>
</dbReference>
<evidence type="ECO:0000313" key="3">
    <source>
        <dbReference type="EMBL" id="MCK0197199.1"/>
    </source>
</evidence>
<comment type="caution">
    <text evidence="3">The sequence shown here is derived from an EMBL/GenBank/DDBJ whole genome shotgun (WGS) entry which is preliminary data.</text>
</comment>
<dbReference type="InterPro" id="IPR031482">
    <property type="entry name" value="CBP_BcsN"/>
</dbReference>
<reference evidence="3 4" key="1">
    <citation type="submission" date="2022-04" db="EMBL/GenBank/DDBJ databases">
        <authorList>
            <person name="Grouzdev D.S."/>
            <person name="Pantiukh K.S."/>
            <person name="Krutkina M.S."/>
        </authorList>
    </citation>
    <scope>NUCLEOTIDE SEQUENCE [LARGE SCALE GENOMIC DNA]</scope>
    <source>
        <strain evidence="3 4">6x-1</strain>
    </source>
</reference>
<dbReference type="PROSITE" id="PS51257">
    <property type="entry name" value="PROKAR_LIPOPROTEIN"/>
    <property type="match status" value="1"/>
</dbReference>
<organism evidence="3 4">
    <name type="scientific">Ancylobacter crimeensis</name>
    <dbReference type="NCBI Taxonomy" id="2579147"/>
    <lineage>
        <taxon>Bacteria</taxon>
        <taxon>Pseudomonadati</taxon>
        <taxon>Pseudomonadota</taxon>
        <taxon>Alphaproteobacteria</taxon>
        <taxon>Hyphomicrobiales</taxon>
        <taxon>Xanthobacteraceae</taxon>
        <taxon>Ancylobacter</taxon>
    </lineage>
</organism>
<keyword evidence="4" id="KW-1185">Reference proteome</keyword>
<feature type="compositionally biased region" description="Pro residues" evidence="1">
    <location>
        <begin position="278"/>
        <end position="289"/>
    </location>
</feature>
<feature type="compositionally biased region" description="Low complexity" evidence="1">
    <location>
        <begin position="312"/>
        <end position="329"/>
    </location>
</feature>
<feature type="region of interest" description="Disordered" evidence="1">
    <location>
        <begin position="266"/>
        <end position="352"/>
    </location>
</feature>
<sequence length="352" mass="37271">MFRGLGLGLFACLSFALAGCMAPYPLVGHDPQVATQTIEVPVNEALILPEPGGPRTLSVLETRYINALEQEVVLATDTIASGQNAFHVVFFGPVPGRTGWSNFKGYDLLSTDAIDADMEAALPNVYMQRSGYFTQNRYGPFGYAIGRAGSNDLCIYAWQRIQSQVQLYAFLRDRGVMTVRYRMCQAGATESQLLRGMYRFSINGYFLPRSWQPYGRPMSEPEGIGRIGGPLAYPSGIEGDATVLNGVMGPEPAAAPRRVVRRAPAPRAPVVPAGPQKPSEPLPGYPMVPAPNQITPQASPVSGAGNTAAPMPAGTLPSGAAAANAGNPNVPRVIPLPSGNAPPPSTAPSYGN</sequence>
<keyword evidence="2" id="KW-0732">Signal</keyword>
<evidence type="ECO:0000256" key="2">
    <source>
        <dbReference type="SAM" id="SignalP"/>
    </source>
</evidence>
<evidence type="ECO:0000256" key="1">
    <source>
        <dbReference type="SAM" id="MobiDB-lite"/>
    </source>
</evidence>
<dbReference type="Pfam" id="PF17038">
    <property type="entry name" value="CBP_BcsN"/>
    <property type="match status" value="1"/>
</dbReference>
<feature type="chain" id="PRO_5045563002" evidence="2">
    <location>
        <begin position="19"/>
        <end position="352"/>
    </location>
</feature>